<dbReference type="PANTHER" id="PTHR10412:SF11">
    <property type="entry name" value="MANNOSYL-OLIGOSACCHARIDE GLUCOSIDASE"/>
    <property type="match status" value="1"/>
</dbReference>
<keyword evidence="2" id="KW-0378">Hydrolase</keyword>
<name>A0ABZ1BT41_9FIRM</name>
<dbReference type="RefSeq" id="WP_324670436.1">
    <property type="nucleotide sequence ID" value="NZ_CP141614.1"/>
</dbReference>
<evidence type="ECO:0000313" key="6">
    <source>
        <dbReference type="Proteomes" id="UP001333102"/>
    </source>
</evidence>
<dbReference type="Pfam" id="PF22422">
    <property type="entry name" value="MGH1-like_GH"/>
    <property type="match status" value="1"/>
</dbReference>
<evidence type="ECO:0000256" key="1">
    <source>
        <dbReference type="ARBA" id="ARBA00010833"/>
    </source>
</evidence>
<dbReference type="InterPro" id="IPR004888">
    <property type="entry name" value="Glycoside_hydrolase_63"/>
</dbReference>
<dbReference type="Gene3D" id="1.50.10.10">
    <property type="match status" value="1"/>
</dbReference>
<evidence type="ECO:0000256" key="2">
    <source>
        <dbReference type="ARBA" id="ARBA00022801"/>
    </source>
</evidence>
<reference evidence="6" key="1">
    <citation type="submission" date="2023-12" db="EMBL/GenBank/DDBJ databases">
        <title>Novel isolates from deep terrestrial aquifers shed light on the physiology and ecology of the class Limnochordia.</title>
        <authorList>
            <person name="Karnachuk O.V."/>
            <person name="Lukina A.P."/>
            <person name="Avakyan M.R."/>
            <person name="Kadnikov V."/>
            <person name="Begmatov S."/>
            <person name="Beletsky A.V."/>
            <person name="Mardanov A.V."/>
            <person name="Ravin N.V."/>
        </authorList>
    </citation>
    <scope>NUCLEOTIDE SEQUENCE [LARGE SCALE GENOMIC DNA]</scope>
    <source>
        <strain evidence="6">LN</strain>
    </source>
</reference>
<dbReference type="InterPro" id="IPR054491">
    <property type="entry name" value="MGH1-like_GH"/>
</dbReference>
<evidence type="ECO:0000313" key="5">
    <source>
        <dbReference type="EMBL" id="WRP16000.1"/>
    </source>
</evidence>
<dbReference type="InterPro" id="IPR008928">
    <property type="entry name" value="6-hairpin_glycosidase_sf"/>
</dbReference>
<dbReference type="GO" id="GO:0016798">
    <property type="term" value="F:hydrolase activity, acting on glycosyl bonds"/>
    <property type="evidence" value="ECO:0007669"/>
    <property type="project" value="UniProtKB-KW"/>
</dbReference>
<evidence type="ECO:0000256" key="3">
    <source>
        <dbReference type="ARBA" id="ARBA00023295"/>
    </source>
</evidence>
<dbReference type="PANTHER" id="PTHR10412">
    <property type="entry name" value="MANNOSYL-OLIGOSACCHARIDE GLUCOSIDASE"/>
    <property type="match status" value="1"/>
</dbReference>
<keyword evidence="3 5" id="KW-0326">Glycosidase</keyword>
<evidence type="ECO:0000259" key="4">
    <source>
        <dbReference type="Pfam" id="PF22422"/>
    </source>
</evidence>
<feature type="domain" description="Mannosylglycerate hydrolase MGH1-like glycoside hydrolase" evidence="4">
    <location>
        <begin position="26"/>
        <end position="418"/>
    </location>
</feature>
<dbReference type="EMBL" id="CP141614">
    <property type="protein sequence ID" value="WRP16000.1"/>
    <property type="molecule type" value="Genomic_DNA"/>
</dbReference>
<dbReference type="InterPro" id="IPR012341">
    <property type="entry name" value="6hp_glycosidase-like_sf"/>
</dbReference>
<dbReference type="SUPFAM" id="SSF48208">
    <property type="entry name" value="Six-hairpin glycosidases"/>
    <property type="match status" value="1"/>
</dbReference>
<proteinExistence type="inferred from homology"/>
<accession>A0ABZ1BT41</accession>
<dbReference type="Proteomes" id="UP001333102">
    <property type="component" value="Chromosome"/>
</dbReference>
<comment type="similarity">
    <text evidence="1">Belongs to the glycosyl hydrolase 63 family.</text>
</comment>
<keyword evidence="6" id="KW-1185">Reference proteome</keyword>
<protein>
    <submittedName>
        <fullName evidence="5">Trehalase family glycosidase</fullName>
    </submittedName>
</protein>
<sequence>MDREAARRVLEANDRGSFTVPADGLYPYQWLWDSAFAALGWACVDEVRAWQELRSLVAAQWPSGMLPHIVFHRPEPGYFPGPKVWGVARSPASTGITQPPVVATVARRLWERARDRRLADREASELLPHLVAYHRWLRRVRDPDDTGLVAILHPWESGMDNSPAWDEALSRVPDERAADVMGPAGQEGRVRRDVLHVEPDQRPSDLEYRRYVALVLTLRDHGYDSVRATAASPFRVADVGFNALLYRADLDLLGLAQALGRQEGDLEAMWEQVEASRRAIEGLWSEQAGLYLSRDLRTGRTIPLATSAGLLPLFAGIPSPQRAARMVATLEGWGERVRYLVPSADPAGPIFEPRRYWRGPVWIHVNWMVAAGLQSYGYDQLAERVRRDSLALIERSGFREYYDPLTGEGLGARAFTWSAALALDWTAASDV</sequence>
<organism evidence="5 6">
    <name type="scientific">Geochorda subterranea</name>
    <dbReference type="NCBI Taxonomy" id="3109564"/>
    <lineage>
        <taxon>Bacteria</taxon>
        <taxon>Bacillati</taxon>
        <taxon>Bacillota</taxon>
        <taxon>Limnochordia</taxon>
        <taxon>Limnochordales</taxon>
        <taxon>Geochordaceae</taxon>
        <taxon>Geochorda</taxon>
    </lineage>
</organism>
<gene>
    <name evidence="5" type="ORF">VLY81_14320</name>
</gene>